<evidence type="ECO:0000259" key="2">
    <source>
        <dbReference type="Pfam" id="PF25231"/>
    </source>
</evidence>
<keyword evidence="1" id="KW-0472">Membrane</keyword>
<keyword evidence="4" id="KW-1185">Reference proteome</keyword>
<keyword evidence="1" id="KW-0812">Transmembrane</keyword>
<feature type="transmembrane region" description="Helical" evidence="1">
    <location>
        <begin position="107"/>
        <end position="127"/>
    </location>
</feature>
<keyword evidence="1" id="KW-1133">Transmembrane helix</keyword>
<dbReference type="Pfam" id="PF25231">
    <property type="entry name" value="DUF7847"/>
    <property type="match status" value="1"/>
</dbReference>
<gene>
    <name evidence="3" type="ORF">ACFSKO_06755</name>
</gene>
<feature type="transmembrane region" description="Helical" evidence="1">
    <location>
        <begin position="133"/>
        <end position="156"/>
    </location>
</feature>
<evidence type="ECO:0000256" key="1">
    <source>
        <dbReference type="SAM" id="Phobius"/>
    </source>
</evidence>
<comment type="caution">
    <text evidence="3">The sequence shown here is derived from an EMBL/GenBank/DDBJ whole genome shotgun (WGS) entry which is preliminary data.</text>
</comment>
<organism evidence="3 4">
    <name type="scientific">Kiloniella antarctica</name>
    <dbReference type="NCBI Taxonomy" id="1550907"/>
    <lineage>
        <taxon>Bacteria</taxon>
        <taxon>Pseudomonadati</taxon>
        <taxon>Pseudomonadota</taxon>
        <taxon>Alphaproteobacteria</taxon>
        <taxon>Rhodospirillales</taxon>
        <taxon>Kiloniellaceae</taxon>
        <taxon>Kiloniella</taxon>
    </lineage>
</organism>
<evidence type="ECO:0000313" key="4">
    <source>
        <dbReference type="Proteomes" id="UP001597294"/>
    </source>
</evidence>
<feature type="transmembrane region" description="Helical" evidence="1">
    <location>
        <begin position="177"/>
        <end position="196"/>
    </location>
</feature>
<reference evidence="4" key="1">
    <citation type="journal article" date="2019" name="Int. J. Syst. Evol. Microbiol.">
        <title>The Global Catalogue of Microorganisms (GCM) 10K type strain sequencing project: providing services to taxonomists for standard genome sequencing and annotation.</title>
        <authorList>
            <consortium name="The Broad Institute Genomics Platform"/>
            <consortium name="The Broad Institute Genome Sequencing Center for Infectious Disease"/>
            <person name="Wu L."/>
            <person name="Ma J."/>
        </authorList>
    </citation>
    <scope>NUCLEOTIDE SEQUENCE [LARGE SCALE GENOMIC DNA]</scope>
    <source>
        <strain evidence="4">CGMCC 4.7192</strain>
    </source>
</reference>
<accession>A0ABW5BKA7</accession>
<feature type="transmembrane region" description="Helical" evidence="1">
    <location>
        <begin position="29"/>
        <end position="51"/>
    </location>
</feature>
<feature type="transmembrane region" description="Helical" evidence="1">
    <location>
        <begin position="71"/>
        <end position="95"/>
    </location>
</feature>
<dbReference type="EMBL" id="JBHUII010000003">
    <property type="protein sequence ID" value="MFD2205300.1"/>
    <property type="molecule type" value="Genomic_DNA"/>
</dbReference>
<proteinExistence type="predicted"/>
<evidence type="ECO:0000313" key="3">
    <source>
        <dbReference type="EMBL" id="MFD2205300.1"/>
    </source>
</evidence>
<dbReference type="Proteomes" id="UP001597294">
    <property type="component" value="Unassembled WGS sequence"/>
</dbReference>
<dbReference type="RefSeq" id="WP_380249773.1">
    <property type="nucleotide sequence ID" value="NZ_JBHUII010000003.1"/>
</dbReference>
<feature type="transmembrane region" description="Helical" evidence="1">
    <location>
        <begin position="202"/>
        <end position="231"/>
    </location>
</feature>
<protein>
    <recommendedName>
        <fullName evidence="2">DUF7847 domain-containing protein</fullName>
    </recommendedName>
</protein>
<dbReference type="InterPro" id="IPR057169">
    <property type="entry name" value="DUF7847"/>
</dbReference>
<sequence length="256" mass="27899">MTIIDENLGNDFRIGDTLSKSFKVLFRRFFPLLTLVLIFQVPIIIWMSTSGMYLTGLENPELLFEDHGSQILWMLVPSIILSLASSAAVTYGVFLELTGRSIRIGECLSKSISVLIPVVLAGINSYIFILTGLFFVIIPGLIVVLHLFVVIPVVVVENPGVFKSLGRSAELTKGNRWAILGLFIIMIIIGVGLGFLSQEISLIFIGMGMTIVGVLVDSVIQAISTLIYLIIGAVTYNNLRQSKEGVSSGEIASVFD</sequence>
<feature type="domain" description="DUF7847" evidence="2">
    <location>
        <begin position="71"/>
        <end position="236"/>
    </location>
</feature>
<name>A0ABW5BKA7_9PROT</name>